<dbReference type="CDD" id="cd00483">
    <property type="entry name" value="HPPK"/>
    <property type="match status" value="1"/>
</dbReference>
<dbReference type="UniPathway" id="UPA00077">
    <property type="reaction ID" value="UER00155"/>
</dbReference>
<dbReference type="AlphaFoldDB" id="A0A0M0HSQ1"/>
<evidence type="ECO:0000256" key="2">
    <source>
        <dbReference type="ARBA" id="ARBA00013253"/>
    </source>
</evidence>
<keyword evidence="6" id="KW-0067">ATP-binding</keyword>
<evidence type="ECO:0000256" key="3">
    <source>
        <dbReference type="ARBA" id="ARBA00022679"/>
    </source>
</evidence>
<keyword evidence="5 9" id="KW-0418">Kinase</keyword>
<evidence type="ECO:0000256" key="7">
    <source>
        <dbReference type="ARBA" id="ARBA00022909"/>
    </source>
</evidence>
<dbReference type="GO" id="GO:0046656">
    <property type="term" value="P:folic acid biosynthetic process"/>
    <property type="evidence" value="ECO:0007669"/>
    <property type="project" value="UniProtKB-KW"/>
</dbReference>
<dbReference type="GO" id="GO:0005524">
    <property type="term" value="F:ATP binding"/>
    <property type="evidence" value="ECO:0007669"/>
    <property type="project" value="UniProtKB-KW"/>
</dbReference>
<evidence type="ECO:0000313" key="10">
    <source>
        <dbReference type="Proteomes" id="UP000037515"/>
    </source>
</evidence>
<evidence type="ECO:0000259" key="8">
    <source>
        <dbReference type="Pfam" id="PF01288"/>
    </source>
</evidence>
<dbReference type="OrthoDB" id="9790168at2"/>
<proteinExistence type="predicted"/>
<dbReference type="RefSeq" id="WP_053394215.1">
    <property type="nucleotide sequence ID" value="NZ_LHPJ01000002.1"/>
</dbReference>
<dbReference type="PANTHER" id="PTHR43071:SF2">
    <property type="entry name" value="2-AMINO-4-HYDROXY-6-HYDROXYMETHYLDIHYDROPTERIDINE PYROPHOSPHOKINASE"/>
    <property type="match status" value="1"/>
</dbReference>
<comment type="pathway">
    <text evidence="1">Cofactor biosynthesis; tetrahydrofolate biosynthesis; 2-amino-4-hydroxy-6-hydroxymethyl-7,8-dihydropteridine diphosphate from 7,8-dihydroneopterin triphosphate: step 4/4.</text>
</comment>
<evidence type="ECO:0000256" key="5">
    <source>
        <dbReference type="ARBA" id="ARBA00022777"/>
    </source>
</evidence>
<organism evidence="9 10">
    <name type="scientific">Vibrio nereis</name>
    <dbReference type="NCBI Taxonomy" id="693"/>
    <lineage>
        <taxon>Bacteria</taxon>
        <taxon>Pseudomonadati</taxon>
        <taxon>Pseudomonadota</taxon>
        <taxon>Gammaproteobacteria</taxon>
        <taxon>Vibrionales</taxon>
        <taxon>Vibrionaceae</taxon>
        <taxon>Vibrio</taxon>
    </lineage>
</organism>
<dbReference type="InterPro" id="IPR035907">
    <property type="entry name" value="Hppk_sf"/>
</dbReference>
<reference evidence="10" key="1">
    <citation type="submission" date="2015-08" db="EMBL/GenBank/DDBJ databases">
        <title>Vibrio galatheae sp. nov., a novel member of the Vibrionaceae family isolated from the Solomon Islands.</title>
        <authorList>
            <person name="Giubergia S."/>
            <person name="Machado H."/>
            <person name="Mateiu R.V."/>
            <person name="Gram L."/>
        </authorList>
    </citation>
    <scope>NUCLEOTIDE SEQUENCE [LARGE SCALE GENOMIC DNA]</scope>
    <source>
        <strain evidence="10">DSM 19584</strain>
    </source>
</reference>
<dbReference type="GO" id="GO:0016301">
    <property type="term" value="F:kinase activity"/>
    <property type="evidence" value="ECO:0007669"/>
    <property type="project" value="UniProtKB-KW"/>
</dbReference>
<comment type="caution">
    <text evidence="9">The sequence shown here is derived from an EMBL/GenBank/DDBJ whole genome shotgun (WGS) entry which is preliminary data.</text>
</comment>
<dbReference type="Proteomes" id="UP000037515">
    <property type="component" value="Unassembled WGS sequence"/>
</dbReference>
<dbReference type="STRING" id="693.AKJ17_02525"/>
<keyword evidence="7" id="KW-0289">Folate biosynthesis</keyword>
<gene>
    <name evidence="9" type="ORF">AKJ17_02525</name>
</gene>
<keyword evidence="10" id="KW-1185">Reference proteome</keyword>
<dbReference type="NCBIfam" id="TIGR01498">
    <property type="entry name" value="folK"/>
    <property type="match status" value="1"/>
</dbReference>
<dbReference type="EC" id="2.7.6.3" evidence="2"/>
<dbReference type="PATRIC" id="fig|693.5.peg.514"/>
<name>A0A0M0HSQ1_VIBNE</name>
<sequence>MITAYIGIGSNVERRKHIQAAIDELNSLGSELRLSTIYECESVGFQGNAFFNLVVEMKTTLSLSEFSRQLRQIEFKWGRSEQAKKFEPRTVDLDIILFGEHTSQQDPELPRSDIYKYGFVIEPLNELCAELIIPNDGRTVRQVWQESSYKEVLNPVPLWFVVPK</sequence>
<dbReference type="PANTHER" id="PTHR43071">
    <property type="entry name" value="2-AMINO-4-HYDROXY-6-HYDROXYMETHYLDIHYDROPTERIDINE PYROPHOSPHOKINASE"/>
    <property type="match status" value="1"/>
</dbReference>
<feature type="domain" description="7,8-dihydro-6-hydroxymethylpterin-pyrophosphokinase" evidence="8">
    <location>
        <begin position="5"/>
        <end position="128"/>
    </location>
</feature>
<dbReference type="Pfam" id="PF01288">
    <property type="entry name" value="HPPK"/>
    <property type="match status" value="1"/>
</dbReference>
<evidence type="ECO:0000256" key="4">
    <source>
        <dbReference type="ARBA" id="ARBA00022741"/>
    </source>
</evidence>
<protein>
    <recommendedName>
        <fullName evidence="2">2-amino-4-hydroxy-6-hydroxymethyldihydropteridine diphosphokinase</fullName>
        <ecNumber evidence="2">2.7.6.3</ecNumber>
    </recommendedName>
</protein>
<dbReference type="GO" id="GO:0046654">
    <property type="term" value="P:tetrahydrofolate biosynthetic process"/>
    <property type="evidence" value="ECO:0007669"/>
    <property type="project" value="UniProtKB-UniPathway"/>
</dbReference>
<keyword evidence="4" id="KW-0547">Nucleotide-binding</keyword>
<keyword evidence="3" id="KW-0808">Transferase</keyword>
<evidence type="ECO:0000313" key="9">
    <source>
        <dbReference type="EMBL" id="KOO05084.1"/>
    </source>
</evidence>
<dbReference type="Gene3D" id="3.30.70.560">
    <property type="entry name" value="7,8-Dihydro-6-hydroxymethylpterin-pyrophosphokinase HPPK"/>
    <property type="match status" value="1"/>
</dbReference>
<dbReference type="SUPFAM" id="SSF55083">
    <property type="entry name" value="6-hydroxymethyl-7,8-dihydropterin pyrophosphokinase, HPPK"/>
    <property type="match status" value="1"/>
</dbReference>
<dbReference type="GO" id="GO:0003848">
    <property type="term" value="F:2-amino-4-hydroxy-6-hydroxymethyldihydropteridine diphosphokinase activity"/>
    <property type="evidence" value="ECO:0007669"/>
    <property type="project" value="UniProtKB-EC"/>
</dbReference>
<evidence type="ECO:0000256" key="1">
    <source>
        <dbReference type="ARBA" id="ARBA00005051"/>
    </source>
</evidence>
<evidence type="ECO:0000256" key="6">
    <source>
        <dbReference type="ARBA" id="ARBA00022840"/>
    </source>
</evidence>
<dbReference type="InterPro" id="IPR000550">
    <property type="entry name" value="Hppk"/>
</dbReference>
<accession>A0A0M0HSQ1</accession>
<dbReference type="EMBL" id="LHPJ01000002">
    <property type="protein sequence ID" value="KOO05084.1"/>
    <property type="molecule type" value="Genomic_DNA"/>
</dbReference>